<evidence type="ECO:0000256" key="12">
    <source>
        <dbReference type="SAM" id="Phobius"/>
    </source>
</evidence>
<dbReference type="Proteomes" id="UP000552709">
    <property type="component" value="Unassembled WGS sequence"/>
</dbReference>
<keyword evidence="5" id="KW-1003">Cell membrane</keyword>
<organism evidence="14 15">
    <name type="scientific">Deinococcus humi</name>
    <dbReference type="NCBI Taxonomy" id="662880"/>
    <lineage>
        <taxon>Bacteria</taxon>
        <taxon>Thermotogati</taxon>
        <taxon>Deinococcota</taxon>
        <taxon>Deinococci</taxon>
        <taxon>Deinococcales</taxon>
        <taxon>Deinococcaceae</taxon>
        <taxon>Deinococcus</taxon>
    </lineage>
</organism>
<sequence>MSSSEIFGIFVVLLATLSFVNSRFLKLPPTIGILIGGLILAGGVATLDLLGVPLAERFQATVTSLPFGTLVFDWLLGLLLFASAIQINVKLLFEERLTVLAVTLLTTLVTLLLLGSGFYFLLQWAGMPVPWVAALLFGAIVAPTDPVAALPLLKAAGVPEKVESLIAGESLFNDGVGVVAFTVLVALLPPITQEVTVWSTLLLFGREMLGGLALGAALGALAFAFIRRSALDENTRLVISLALVVGGNALAQRLEVSAPVTAVMSGLTLMALLQLIRRKIRQSEQLAQWEAENHAQLDTIHDHLATFWNFVDYLLNAALFTLMAFEILSLDLGWPLVALLPAVIALGLGARALGVWLPITLLTRREHFPPYTRRLMVWSGLRGGVTLALAFNVPDGDLRDMLLVLSYGVVIFSLLVQGLTIPRLARKATAAARTQGT</sequence>
<evidence type="ECO:0000256" key="7">
    <source>
        <dbReference type="ARBA" id="ARBA00022989"/>
    </source>
</evidence>
<keyword evidence="3" id="KW-0813">Transport</keyword>
<dbReference type="GO" id="GO:0005886">
    <property type="term" value="C:plasma membrane"/>
    <property type="evidence" value="ECO:0007669"/>
    <property type="project" value="UniProtKB-SubCell"/>
</dbReference>
<dbReference type="GO" id="GO:0051453">
    <property type="term" value="P:regulation of intracellular pH"/>
    <property type="evidence" value="ECO:0007669"/>
    <property type="project" value="TreeGrafter"/>
</dbReference>
<name>A0A7W8JSW7_9DEIO</name>
<keyword evidence="11" id="KW-0739">Sodium transport</keyword>
<feature type="transmembrane region" description="Helical" evidence="12">
    <location>
        <begin position="208"/>
        <end position="226"/>
    </location>
</feature>
<evidence type="ECO:0000256" key="11">
    <source>
        <dbReference type="ARBA" id="ARBA00023201"/>
    </source>
</evidence>
<comment type="caution">
    <text evidence="14">The sequence shown here is derived from an EMBL/GenBank/DDBJ whole genome shotgun (WGS) entry which is preliminary data.</text>
</comment>
<dbReference type="RefSeq" id="WP_184129597.1">
    <property type="nucleotide sequence ID" value="NZ_JACHFL010000003.1"/>
</dbReference>
<dbReference type="InterPro" id="IPR018422">
    <property type="entry name" value="Cation/H_exchanger_CPA1"/>
</dbReference>
<keyword evidence="4" id="KW-0050">Antiport</keyword>
<feature type="transmembrane region" description="Helical" evidence="12">
    <location>
        <begin position="97"/>
        <end position="122"/>
    </location>
</feature>
<evidence type="ECO:0000259" key="13">
    <source>
        <dbReference type="Pfam" id="PF00999"/>
    </source>
</evidence>
<dbReference type="Gene3D" id="6.10.140.1330">
    <property type="match status" value="1"/>
</dbReference>
<keyword evidence="10 12" id="KW-0472">Membrane</keyword>
<evidence type="ECO:0000313" key="14">
    <source>
        <dbReference type="EMBL" id="MBB5362539.1"/>
    </source>
</evidence>
<feature type="transmembrane region" description="Helical" evidence="12">
    <location>
        <begin position="375"/>
        <end position="393"/>
    </location>
</feature>
<evidence type="ECO:0000256" key="8">
    <source>
        <dbReference type="ARBA" id="ARBA00023053"/>
    </source>
</evidence>
<comment type="similarity">
    <text evidence="2">Belongs to the monovalent cation:proton antiporter 1 (CPA1) transporter (TC 2.A.36) family.</text>
</comment>
<feature type="transmembrane region" description="Helical" evidence="12">
    <location>
        <begin position="336"/>
        <end position="363"/>
    </location>
</feature>
<dbReference type="PANTHER" id="PTHR10110">
    <property type="entry name" value="SODIUM/HYDROGEN EXCHANGER"/>
    <property type="match status" value="1"/>
</dbReference>
<reference evidence="14 15" key="1">
    <citation type="submission" date="2020-08" db="EMBL/GenBank/DDBJ databases">
        <title>Genomic Encyclopedia of Type Strains, Phase IV (KMG-IV): sequencing the most valuable type-strain genomes for metagenomic binning, comparative biology and taxonomic classification.</title>
        <authorList>
            <person name="Goeker M."/>
        </authorList>
    </citation>
    <scope>NUCLEOTIDE SEQUENCE [LARGE SCALE GENOMIC DNA]</scope>
    <source>
        <strain evidence="14 15">DSM 27939</strain>
    </source>
</reference>
<dbReference type="EMBL" id="JACHFL010000003">
    <property type="protein sequence ID" value="MBB5362539.1"/>
    <property type="molecule type" value="Genomic_DNA"/>
</dbReference>
<protein>
    <submittedName>
        <fullName evidence="14">CPA1 family monovalent cation:H+ antiporter</fullName>
    </submittedName>
</protein>
<keyword evidence="7 12" id="KW-1133">Transmembrane helix</keyword>
<keyword evidence="6 12" id="KW-0812">Transmembrane</keyword>
<feature type="transmembrane region" description="Helical" evidence="12">
    <location>
        <begin position="165"/>
        <end position="188"/>
    </location>
</feature>
<dbReference type="PANTHER" id="PTHR10110:SF195">
    <property type="entry name" value="NA(+)_H(+) ANTIPORTER NHAS2"/>
    <property type="match status" value="1"/>
</dbReference>
<evidence type="ECO:0000256" key="1">
    <source>
        <dbReference type="ARBA" id="ARBA00004651"/>
    </source>
</evidence>
<dbReference type="Pfam" id="PF00999">
    <property type="entry name" value="Na_H_Exchanger"/>
    <property type="match status" value="1"/>
</dbReference>
<feature type="transmembrane region" description="Helical" evidence="12">
    <location>
        <begin position="310"/>
        <end position="330"/>
    </location>
</feature>
<evidence type="ECO:0000256" key="4">
    <source>
        <dbReference type="ARBA" id="ARBA00022449"/>
    </source>
</evidence>
<keyword evidence="8" id="KW-0915">Sodium</keyword>
<feature type="domain" description="Cation/H+ exchanger transmembrane" evidence="13">
    <location>
        <begin position="11"/>
        <end position="426"/>
    </location>
</feature>
<feature type="transmembrane region" description="Helical" evidence="12">
    <location>
        <begin position="405"/>
        <end position="425"/>
    </location>
</feature>
<keyword evidence="15" id="KW-1185">Reference proteome</keyword>
<dbReference type="InterPro" id="IPR006153">
    <property type="entry name" value="Cation/H_exchanger_TM"/>
</dbReference>
<evidence type="ECO:0000256" key="9">
    <source>
        <dbReference type="ARBA" id="ARBA00023065"/>
    </source>
</evidence>
<evidence type="ECO:0000256" key="6">
    <source>
        <dbReference type="ARBA" id="ARBA00022692"/>
    </source>
</evidence>
<comment type="subcellular location">
    <subcellularLocation>
        <location evidence="1">Cell membrane</location>
        <topology evidence="1">Multi-pass membrane protein</topology>
    </subcellularLocation>
</comment>
<keyword evidence="9" id="KW-0406">Ion transport</keyword>
<dbReference type="AlphaFoldDB" id="A0A7W8JSW7"/>
<accession>A0A7W8JSW7</accession>
<feature type="transmembrane region" description="Helical" evidence="12">
    <location>
        <begin position="128"/>
        <end position="153"/>
    </location>
</feature>
<evidence type="ECO:0000256" key="3">
    <source>
        <dbReference type="ARBA" id="ARBA00022448"/>
    </source>
</evidence>
<feature type="transmembrane region" description="Helical" evidence="12">
    <location>
        <begin position="257"/>
        <end position="276"/>
    </location>
</feature>
<evidence type="ECO:0000256" key="2">
    <source>
        <dbReference type="ARBA" id="ARBA00007367"/>
    </source>
</evidence>
<feature type="transmembrane region" description="Helical" evidence="12">
    <location>
        <begin position="64"/>
        <end position="85"/>
    </location>
</feature>
<evidence type="ECO:0000313" key="15">
    <source>
        <dbReference type="Proteomes" id="UP000552709"/>
    </source>
</evidence>
<evidence type="ECO:0000256" key="5">
    <source>
        <dbReference type="ARBA" id="ARBA00022475"/>
    </source>
</evidence>
<feature type="transmembrane region" description="Helical" evidence="12">
    <location>
        <begin position="233"/>
        <end position="251"/>
    </location>
</feature>
<gene>
    <name evidence="14" type="ORF">HNQ08_001634</name>
</gene>
<evidence type="ECO:0000256" key="10">
    <source>
        <dbReference type="ARBA" id="ARBA00023136"/>
    </source>
</evidence>
<feature type="transmembrane region" description="Helical" evidence="12">
    <location>
        <begin position="31"/>
        <end position="52"/>
    </location>
</feature>
<proteinExistence type="inferred from homology"/>
<dbReference type="GO" id="GO:0015386">
    <property type="term" value="F:potassium:proton antiporter activity"/>
    <property type="evidence" value="ECO:0007669"/>
    <property type="project" value="TreeGrafter"/>
</dbReference>
<feature type="transmembrane region" description="Helical" evidence="12">
    <location>
        <begin position="6"/>
        <end position="24"/>
    </location>
</feature>
<dbReference type="GO" id="GO:0098719">
    <property type="term" value="P:sodium ion import across plasma membrane"/>
    <property type="evidence" value="ECO:0007669"/>
    <property type="project" value="TreeGrafter"/>
</dbReference>
<dbReference type="GO" id="GO:0015385">
    <property type="term" value="F:sodium:proton antiporter activity"/>
    <property type="evidence" value="ECO:0007669"/>
    <property type="project" value="InterPro"/>
</dbReference>